<keyword evidence="5" id="KW-0132">Cell division</keyword>
<feature type="transmembrane region" description="Helical" evidence="3">
    <location>
        <begin position="35"/>
        <end position="59"/>
    </location>
</feature>
<dbReference type="GO" id="GO:0005524">
    <property type="term" value="F:ATP binding"/>
    <property type="evidence" value="ECO:0007669"/>
    <property type="project" value="UniProtKB-UniRule"/>
</dbReference>
<dbReference type="SUPFAM" id="SSF52540">
    <property type="entry name" value="P-loop containing nucleoside triphosphate hydrolases"/>
    <property type="match status" value="1"/>
</dbReference>
<dbReference type="GO" id="GO:0051301">
    <property type="term" value="P:cell division"/>
    <property type="evidence" value="ECO:0007669"/>
    <property type="project" value="UniProtKB-KW"/>
</dbReference>
<evidence type="ECO:0000259" key="4">
    <source>
        <dbReference type="PROSITE" id="PS50901"/>
    </source>
</evidence>
<dbReference type="GO" id="GO:0003677">
    <property type="term" value="F:DNA binding"/>
    <property type="evidence" value="ECO:0007669"/>
    <property type="project" value="InterPro"/>
</dbReference>
<comment type="caution">
    <text evidence="5">The sequence shown here is derived from an EMBL/GenBank/DDBJ whole genome shotgun (WGS) entry which is preliminary data.</text>
</comment>
<keyword evidence="5" id="KW-0131">Cell cycle</keyword>
<keyword evidence="1" id="KW-0067">ATP-binding</keyword>
<proteinExistence type="predicted"/>
<feature type="transmembrane region" description="Helical" evidence="3">
    <location>
        <begin position="134"/>
        <end position="151"/>
    </location>
</feature>
<keyword evidence="3" id="KW-0812">Transmembrane</keyword>
<feature type="domain" description="FtsK" evidence="4">
    <location>
        <begin position="792"/>
        <end position="1002"/>
    </location>
</feature>
<feature type="region of interest" description="Disordered" evidence="2">
    <location>
        <begin position="65"/>
        <end position="86"/>
    </location>
</feature>
<feature type="transmembrane region" description="Helical" evidence="3">
    <location>
        <begin position="172"/>
        <end position="193"/>
    </location>
</feature>
<gene>
    <name evidence="5" type="ORF">PG2011B_1672</name>
</gene>
<dbReference type="Pfam" id="PF01580">
    <property type="entry name" value="FtsK_SpoIIIE"/>
    <property type="match status" value="1"/>
</dbReference>
<protein>
    <submittedName>
        <fullName evidence="5">Cell division protein FtsK</fullName>
    </submittedName>
</protein>
<feature type="compositionally biased region" description="Basic residues" evidence="2">
    <location>
        <begin position="1"/>
        <end position="14"/>
    </location>
</feature>
<feature type="region of interest" description="Disordered" evidence="2">
    <location>
        <begin position="1"/>
        <end position="25"/>
    </location>
</feature>
<reference evidence="5 6" key="1">
    <citation type="journal article" date="2019" name="Appl. Environ. Microbiol.">
        <title>Dissecting the evolutionary development of the Bifidobacterium animalis species through comparative genomics analyses.</title>
        <authorList>
            <person name="Lugli G.A."/>
            <person name="Mancino W."/>
            <person name="Milani C."/>
            <person name="Duranti S."/>
            <person name="Mancabelli L."/>
            <person name="Napoli S."/>
            <person name="Mangifesta M."/>
            <person name="Viappiani A."/>
            <person name="Anzalone R."/>
            <person name="Longhi G."/>
            <person name="van Sinderen D."/>
            <person name="Ventura M."/>
            <person name="Turroni F."/>
        </authorList>
    </citation>
    <scope>NUCLEOTIDE SEQUENCE [LARGE SCALE GENOMIC DNA]</scope>
    <source>
        <strain evidence="5 6">2011B</strain>
    </source>
</reference>
<evidence type="ECO:0000256" key="1">
    <source>
        <dbReference type="PROSITE-ProRule" id="PRU00289"/>
    </source>
</evidence>
<evidence type="ECO:0000256" key="3">
    <source>
        <dbReference type="SAM" id="Phobius"/>
    </source>
</evidence>
<dbReference type="Gene3D" id="3.40.50.300">
    <property type="entry name" value="P-loop containing nucleotide triphosphate hydrolases"/>
    <property type="match status" value="1"/>
</dbReference>
<organism evidence="5 6">
    <name type="scientific">Bifidobacterium animalis subsp. lactis</name>
    <name type="common">Bifidobacterium lactis</name>
    <dbReference type="NCBI Taxonomy" id="302911"/>
    <lineage>
        <taxon>Bacteria</taxon>
        <taxon>Bacillati</taxon>
        <taxon>Actinomycetota</taxon>
        <taxon>Actinomycetes</taxon>
        <taxon>Bifidobacteriales</taxon>
        <taxon>Bifidobacteriaceae</taxon>
        <taxon>Bifidobacterium</taxon>
    </lineage>
</organism>
<feature type="binding site" evidence="1">
    <location>
        <begin position="810"/>
        <end position="817"/>
    </location>
    <ligand>
        <name>ATP</name>
        <dbReference type="ChEBI" id="CHEBI:30616"/>
    </ligand>
</feature>
<evidence type="ECO:0000313" key="6">
    <source>
        <dbReference type="Proteomes" id="UP000293613"/>
    </source>
</evidence>
<dbReference type="PROSITE" id="PS50901">
    <property type="entry name" value="FTSK"/>
    <property type="match status" value="1"/>
</dbReference>
<dbReference type="InterPro" id="IPR027417">
    <property type="entry name" value="P-loop_NTPase"/>
</dbReference>
<feature type="transmembrane region" description="Helical" evidence="3">
    <location>
        <begin position="111"/>
        <end position="128"/>
    </location>
</feature>
<dbReference type="AlphaFoldDB" id="A0A8B3RF70"/>
<dbReference type="Proteomes" id="UP000293613">
    <property type="component" value="Unassembled WGS sequence"/>
</dbReference>
<accession>A0A8B3RF70</accession>
<keyword evidence="3" id="KW-0472">Membrane</keyword>
<dbReference type="RefSeq" id="WP_130077813.1">
    <property type="nucleotide sequence ID" value="NZ_RSCO01000039.1"/>
</dbReference>
<keyword evidence="3" id="KW-1133">Transmembrane helix</keyword>
<dbReference type="InterPro" id="IPR002543">
    <property type="entry name" value="FtsK_dom"/>
</dbReference>
<evidence type="ECO:0000313" key="5">
    <source>
        <dbReference type="EMBL" id="RYM91878.1"/>
    </source>
</evidence>
<sequence length="1104" mass="120985">MAYTRSKTRRRPSRNTRAGQQPAGSPHPIILTVTWLLTGLSGILLLPAAPILLTGMAIARTSAKRPDLSGQDAWKQPVPASAKERRQDKSWRRIRAWFTPCASRLNPTNPILPAIVAGAALAALPVHAKWGEPWAFLQFAATIPLIAAWPATPQTGPIHCGPRPVTWARKQASRILICAGIGLTAGIGLWVWVGNPYLAITPIGLLAPLPMLTAWKASRRQYHADRQASRMLNDWLAGMDKPPVDRPPTGLDGTITGPYGEIVARLTVSQANVWQDKKIRDQFRIPATRQGRDIAFSLDGADNLHVIVNIAPLQPPDPNRLIADKTSLTCYANMETARLCNNYNATGGKSQLQQVGTRDNQPACWVWRMDGGSADSDWEMIRRDWLRGSTAGELGDWGTLIGIRMIVDPGLDHAWLYTDPLDTIQFDEPKATKQHCRAFSSRTDGDTHAYLKLAVQSQQDMALWEDALSGGKLEPPMQIIYDRRIGADRLTSRDGMWALGQTPMSIPTKGGWQATDYMKTDLRAAFGDSTIADIVGMRNRGKWFTRYMQFIQSVPANNPATPTQLRQLTGDGLAERTLAQVIISRGFAHLLKHAAYVDLPRQCAADNTGWTMWRTDIQLTGGDTGMDARKAAPRLQSMLGCDMLLWDWHDAASVTLWAGDQCPADPDMWDTVRDQRDALRLRLDEAWSAAKLLAPDGRGVTTVNIRPWQGRLTRLDFHMPAGFDRDMLTGRLDTFLPAAGYAYGRPLVNDTADPSMFSLLVCEGSPLPDKASLDLHLVKPGDTRLPFAVKDDGSIAWFDPASDPHLLASGTTGSGKSSVSVSLVLAALTAGWQVLVTDPSKGANDFKPLADRLAAFEPSLEGCYALFQYAYREMRRRVQLVADHGGGDWSTLPADIRPPRMLIFCDEFNSLLQKDKAKLDNPNDDPDVANEITLAAWRNGLRASIGLWVSKLLTQSRSAGITLLLGAQQLNAGDLDLLPNASTAKGMLARVFLGVGQPQGNVSQANVREVNRLHRQATASGGMPKGRGVYERLGRGVDMVQCFWPGKGDELNRYGPFPGMEPVDLTPFMPAPPELTGLTEQSMIAGVEQTGPVVVDESDAQWVI</sequence>
<name>A0A8B3RF70_BIFAN</name>
<keyword evidence="1" id="KW-0547">Nucleotide-binding</keyword>
<evidence type="ECO:0000256" key="2">
    <source>
        <dbReference type="SAM" id="MobiDB-lite"/>
    </source>
</evidence>
<dbReference type="EMBL" id="RSCO01000039">
    <property type="protein sequence ID" value="RYM91878.1"/>
    <property type="molecule type" value="Genomic_DNA"/>
</dbReference>